<proteinExistence type="predicted"/>
<feature type="compositionally biased region" description="Basic and acidic residues" evidence="1">
    <location>
        <begin position="126"/>
        <end position="159"/>
    </location>
</feature>
<evidence type="ECO:0000256" key="1">
    <source>
        <dbReference type="SAM" id="MobiDB-lite"/>
    </source>
</evidence>
<sequence length="171" mass="18445" precursor="true">MRSFSTTLLLATSLLTLAACEEQTPQGETQVYTVRGEVVSLPSPANANMSIMHEAIPTFVDKKGEVVGMETMTMPFPVASDVSLEGIEPGDPVEFVFVMDWNKGGYELTSIIELPAETELDLTAADPHDGHDHTGHDHAAHAHETAQEAGKQAEERVEAAEQAAPKTHESH</sequence>
<keyword evidence="2" id="KW-0732">Signal</keyword>
<evidence type="ECO:0000256" key="2">
    <source>
        <dbReference type="SAM" id="SignalP"/>
    </source>
</evidence>
<dbReference type="Proteomes" id="UP000320386">
    <property type="component" value="Chromosome"/>
</dbReference>
<dbReference type="InterPro" id="IPR021647">
    <property type="entry name" value="CusF_Ec"/>
</dbReference>
<evidence type="ECO:0000313" key="4">
    <source>
        <dbReference type="Proteomes" id="UP000320386"/>
    </source>
</evidence>
<feature type="signal peptide" evidence="2">
    <location>
        <begin position="1"/>
        <end position="18"/>
    </location>
</feature>
<name>A0A518BZ02_9BACT</name>
<dbReference type="AlphaFoldDB" id="A0A518BZ02"/>
<protein>
    <submittedName>
        <fullName evidence="3">Copper binding periplasmic protein CusF</fullName>
    </submittedName>
</protein>
<dbReference type="KEGG" id="mcad:Pan265_20650"/>
<accession>A0A518BZ02</accession>
<dbReference type="Pfam" id="PF11604">
    <property type="entry name" value="CusF_Ec"/>
    <property type="match status" value="1"/>
</dbReference>
<dbReference type="RefSeq" id="WP_145446374.1">
    <property type="nucleotide sequence ID" value="NZ_CP036280.1"/>
</dbReference>
<evidence type="ECO:0000313" key="3">
    <source>
        <dbReference type="EMBL" id="QDU72202.1"/>
    </source>
</evidence>
<dbReference type="InterPro" id="IPR042230">
    <property type="entry name" value="CusF_sf"/>
</dbReference>
<dbReference type="OrthoDB" id="291652at2"/>
<feature type="chain" id="PRO_5022231978" evidence="2">
    <location>
        <begin position="19"/>
        <end position="171"/>
    </location>
</feature>
<feature type="region of interest" description="Disordered" evidence="1">
    <location>
        <begin position="123"/>
        <end position="171"/>
    </location>
</feature>
<dbReference type="PROSITE" id="PS51257">
    <property type="entry name" value="PROKAR_LIPOPROTEIN"/>
    <property type="match status" value="1"/>
</dbReference>
<keyword evidence="4" id="KW-1185">Reference proteome</keyword>
<dbReference type="EMBL" id="CP036280">
    <property type="protein sequence ID" value="QDU72202.1"/>
    <property type="molecule type" value="Genomic_DNA"/>
</dbReference>
<gene>
    <name evidence="3" type="ORF">Pan265_20650</name>
</gene>
<organism evidence="3 4">
    <name type="scientific">Mucisphaera calidilacus</name>
    <dbReference type="NCBI Taxonomy" id="2527982"/>
    <lineage>
        <taxon>Bacteria</taxon>
        <taxon>Pseudomonadati</taxon>
        <taxon>Planctomycetota</taxon>
        <taxon>Phycisphaerae</taxon>
        <taxon>Phycisphaerales</taxon>
        <taxon>Phycisphaeraceae</taxon>
        <taxon>Mucisphaera</taxon>
    </lineage>
</organism>
<dbReference type="Gene3D" id="2.40.50.320">
    <property type="entry name" value="Copper binding periplasmic protein CusF"/>
    <property type="match status" value="1"/>
</dbReference>
<reference evidence="3 4" key="1">
    <citation type="submission" date="2019-02" db="EMBL/GenBank/DDBJ databases">
        <title>Deep-cultivation of Planctomycetes and their phenomic and genomic characterization uncovers novel biology.</title>
        <authorList>
            <person name="Wiegand S."/>
            <person name="Jogler M."/>
            <person name="Boedeker C."/>
            <person name="Pinto D."/>
            <person name="Vollmers J."/>
            <person name="Rivas-Marin E."/>
            <person name="Kohn T."/>
            <person name="Peeters S.H."/>
            <person name="Heuer A."/>
            <person name="Rast P."/>
            <person name="Oberbeckmann S."/>
            <person name="Bunk B."/>
            <person name="Jeske O."/>
            <person name="Meyerdierks A."/>
            <person name="Storesund J.E."/>
            <person name="Kallscheuer N."/>
            <person name="Luecker S."/>
            <person name="Lage O.M."/>
            <person name="Pohl T."/>
            <person name="Merkel B.J."/>
            <person name="Hornburger P."/>
            <person name="Mueller R.-W."/>
            <person name="Bruemmer F."/>
            <person name="Labrenz M."/>
            <person name="Spormann A.M."/>
            <person name="Op den Camp H."/>
            <person name="Overmann J."/>
            <person name="Amann R."/>
            <person name="Jetten M.S.M."/>
            <person name="Mascher T."/>
            <person name="Medema M.H."/>
            <person name="Devos D.P."/>
            <person name="Kaster A.-K."/>
            <person name="Ovreas L."/>
            <person name="Rohde M."/>
            <person name="Galperin M.Y."/>
            <person name="Jogler C."/>
        </authorList>
    </citation>
    <scope>NUCLEOTIDE SEQUENCE [LARGE SCALE GENOMIC DNA]</scope>
    <source>
        <strain evidence="3 4">Pan265</strain>
    </source>
</reference>